<organism evidence="2 3">
    <name type="scientific">Microlunatus phosphovorus (strain ATCC 700054 / DSM 10555 / JCM 9379 / NBRC 101784 / NCIMB 13414 / VKM Ac-1990 / NM-1)</name>
    <dbReference type="NCBI Taxonomy" id="1032480"/>
    <lineage>
        <taxon>Bacteria</taxon>
        <taxon>Bacillati</taxon>
        <taxon>Actinomycetota</taxon>
        <taxon>Actinomycetes</taxon>
        <taxon>Propionibacteriales</taxon>
        <taxon>Propionibacteriaceae</taxon>
        <taxon>Microlunatus</taxon>
    </lineage>
</organism>
<dbReference type="eggNOG" id="COG5516">
    <property type="taxonomic scope" value="Bacteria"/>
</dbReference>
<accession>F5XJ99</accession>
<name>F5XJ99_MICPN</name>
<dbReference type="InterPro" id="IPR010852">
    <property type="entry name" value="ABATE"/>
</dbReference>
<dbReference type="KEGG" id="mph:MLP_04110"/>
<feature type="domain" description="Zinc finger CGNR" evidence="1">
    <location>
        <begin position="136"/>
        <end position="179"/>
    </location>
</feature>
<evidence type="ECO:0000313" key="3">
    <source>
        <dbReference type="Proteomes" id="UP000007947"/>
    </source>
</evidence>
<evidence type="ECO:0000313" key="2">
    <source>
        <dbReference type="EMBL" id="BAK33425.1"/>
    </source>
</evidence>
<dbReference type="Gene3D" id="1.10.3300.10">
    <property type="entry name" value="Jann2411-like domain"/>
    <property type="match status" value="1"/>
</dbReference>
<dbReference type="SUPFAM" id="SSF160904">
    <property type="entry name" value="Jann2411-like"/>
    <property type="match status" value="1"/>
</dbReference>
<sequence length="182" mass="20106">MVFAYDTEVSLVEAAMLVNTVDSDGVDALADPAGLQVWLAQHPFTGVILGNADEVAEVRAVRTQLRRLWQVADRDAAVPIINDLLAAADARPFLTRHDEWDWHLHVTPPDAPLAQRMAAEAAMAFLELVRADDWGRLKTCAADDCHDVLVDLSKNRSKRYCDDGNCGNRAAVAAYRARKRAR</sequence>
<dbReference type="HOGENOM" id="CLU_087298_1_0_11"/>
<dbReference type="AlphaFoldDB" id="F5XJ99"/>
<dbReference type="InterPro" id="IPR021005">
    <property type="entry name" value="Znf_CGNR"/>
</dbReference>
<evidence type="ECO:0000259" key="1">
    <source>
        <dbReference type="Pfam" id="PF11706"/>
    </source>
</evidence>
<protein>
    <recommendedName>
        <fullName evidence="1">Zinc finger CGNR domain-containing protein</fullName>
    </recommendedName>
</protein>
<keyword evidence="3" id="KW-1185">Reference proteome</keyword>
<dbReference type="OrthoDB" id="3531194at2"/>
<dbReference type="PANTHER" id="PTHR35525">
    <property type="entry name" value="BLL6575 PROTEIN"/>
    <property type="match status" value="1"/>
</dbReference>
<dbReference type="Pfam" id="PF07336">
    <property type="entry name" value="ABATE"/>
    <property type="match status" value="1"/>
</dbReference>
<proteinExistence type="predicted"/>
<dbReference type="EMBL" id="AP012204">
    <property type="protein sequence ID" value="BAK33425.1"/>
    <property type="molecule type" value="Genomic_DNA"/>
</dbReference>
<dbReference type="STRING" id="1032480.MLP_04110"/>
<dbReference type="Pfam" id="PF11706">
    <property type="entry name" value="zf-CGNR"/>
    <property type="match status" value="1"/>
</dbReference>
<dbReference type="Proteomes" id="UP000007947">
    <property type="component" value="Chromosome"/>
</dbReference>
<dbReference type="RefSeq" id="WP_013861314.1">
    <property type="nucleotide sequence ID" value="NC_015635.1"/>
</dbReference>
<dbReference type="PANTHER" id="PTHR35525:SF3">
    <property type="entry name" value="BLL6575 PROTEIN"/>
    <property type="match status" value="1"/>
</dbReference>
<dbReference type="InterPro" id="IPR023286">
    <property type="entry name" value="ABATE_dom_sf"/>
</dbReference>
<gene>
    <name evidence="2" type="ordered locus">MLP_04110</name>
</gene>
<reference evidence="2 3" key="1">
    <citation type="submission" date="2011-05" db="EMBL/GenBank/DDBJ databases">
        <title>Whole genome sequence of Microlunatus phosphovorus NM-1.</title>
        <authorList>
            <person name="Hosoyama A."/>
            <person name="Sasaki K."/>
            <person name="Harada T."/>
            <person name="Igarashi R."/>
            <person name="Kawakoshi A."/>
            <person name="Sasagawa M."/>
            <person name="Fukada J."/>
            <person name="Nakamura S."/>
            <person name="Katano Y."/>
            <person name="Hanada S."/>
            <person name="Kamagata Y."/>
            <person name="Nakamura N."/>
            <person name="Yamazaki S."/>
            <person name="Fujita N."/>
        </authorList>
    </citation>
    <scope>NUCLEOTIDE SEQUENCE [LARGE SCALE GENOMIC DNA]</scope>
    <source>
        <strain evidence="3">ATCC 700054 / DSM 10555 / JCM 9379 / NBRC 101784 / NCIMB 13414 / VKM Ac-1990 / NM-1</strain>
    </source>
</reference>